<dbReference type="PANTHER" id="PTHR48012:SF10">
    <property type="entry name" value="FI20177P1"/>
    <property type="match status" value="1"/>
</dbReference>
<dbReference type="InterPro" id="IPR000719">
    <property type="entry name" value="Prot_kinase_dom"/>
</dbReference>
<dbReference type="SUPFAM" id="SSF56112">
    <property type="entry name" value="Protein kinase-like (PK-like)"/>
    <property type="match status" value="1"/>
</dbReference>
<evidence type="ECO:0000256" key="11">
    <source>
        <dbReference type="ARBA" id="ARBA00022741"/>
    </source>
</evidence>
<dbReference type="InterPro" id="IPR017441">
    <property type="entry name" value="Protein_kinase_ATP_BS"/>
</dbReference>
<dbReference type="FunFam" id="1.10.510.10:FF:000499">
    <property type="entry name" value="Serine/threonine-protein kinase KIC1"/>
    <property type="match status" value="1"/>
</dbReference>
<evidence type="ECO:0000256" key="13">
    <source>
        <dbReference type="ARBA" id="ARBA00022840"/>
    </source>
</evidence>
<dbReference type="GO" id="GO:0005524">
    <property type="term" value="F:ATP binding"/>
    <property type="evidence" value="ECO:0007669"/>
    <property type="project" value="UniProtKB-UniRule"/>
</dbReference>
<sequence>MDPISQKACLCFAVSALLTAFLIYSVSVTRSLVLTGLAWLSVFALFVIFSTIVAFICASRSSNKRYTFGLARAPVLAVFSTTVLAQLSAVFLTKEAVERLFDSGQHHHSHHGGDVATLSVGDILKTEYLFYPAALASASTMLIVAYALANQPFNYVLKHAQSSVIQEHFADICAAVCYFVPGLARLLLPRINSLTLLAFISTCCAMFVHWFRLEFPWVDSVASMVLSFTIFTSMAPLSSYTGRILLQTTPPHVQNLIDRSISEASTIDGVLELINTHFWQLDFNTIVGTVDVRVRRDANEQHVLRDVRIKLGSIVNYCTIQVLKDSSTNWALHRQYQTPLYQPTSAAPTHSSPYHQTLPNGIAFRDQSFSSHPQEMHSHDHHHGHSHDHHGHEEIFTKLEPIGRGSFGEVYKGINNQTAEVVAIKVLDLEEAEDELEDIQQEIKVLSQCDSPFVTRYHGSYLSGSKLWIIMEYLGGGSALDLTKSGRLEEKHIAVIIREILRGLDYLHTERKIHRDIKAANVLLSTNGDVKVADFGVAGQLTETVRKRMTFVGTPFWMAPEVIKQASYDFKADIWSLGITAIELANGEPPHSDLHPMRVLFLIPKNAPPQLHGTQWSKSFREFVELCLNMDPENRPSARELLRHKFILTAKKNELLRDVIERSTEFRIRQQQQQNLSADSDVDSDGNDGTTCWEYPTLKNTDILDHRQLSDIERAVLDAADNVATIKVSSSSAHHLHNNASIINIDTVRLTSHPKENDTENSNGSDFAVNNGGTFVRRKNPAERKVQPNVNPSSNPSSSFASHDHHPPVVSDGDETADDGTGTIRIISPSKAVPPIPPHHFHRQQHYQHNQVNNVPSTFVADVSVGIAPPPPPIRGVRCSSLENTLLPALDKLTRTRHGAADLDTIAVALKRAEQASPGLCDHLVTELITTMAHPQCTNAELRKAIDRLTTRRND</sequence>
<evidence type="ECO:0000256" key="19">
    <source>
        <dbReference type="PROSITE-ProRule" id="PRU10141"/>
    </source>
</evidence>
<dbReference type="Gene3D" id="1.20.1510.10">
    <property type="entry name" value="Cation efflux protein transmembrane domain"/>
    <property type="match status" value="1"/>
</dbReference>
<evidence type="ECO:0000256" key="20">
    <source>
        <dbReference type="SAM" id="Coils"/>
    </source>
</evidence>
<feature type="transmembrane region" description="Helical" evidence="22">
    <location>
        <begin position="128"/>
        <end position="149"/>
    </location>
</feature>
<dbReference type="PROSITE" id="PS50011">
    <property type="entry name" value="PROTEIN_KINASE_DOM"/>
    <property type="match status" value="1"/>
</dbReference>
<dbReference type="AlphaFoldDB" id="A0ABD2LM45"/>
<keyword evidence="9 22" id="KW-0812">Transmembrane</keyword>
<evidence type="ECO:0000256" key="9">
    <source>
        <dbReference type="ARBA" id="ARBA00022692"/>
    </source>
</evidence>
<evidence type="ECO:0000256" key="18">
    <source>
        <dbReference type="ARBA" id="ARBA00048679"/>
    </source>
</evidence>
<dbReference type="CDD" id="cd06609">
    <property type="entry name" value="STKc_MST3_like"/>
    <property type="match status" value="1"/>
</dbReference>
<feature type="region of interest" description="Disordered" evidence="21">
    <location>
        <begin position="753"/>
        <end position="823"/>
    </location>
</feature>
<evidence type="ECO:0000256" key="15">
    <source>
        <dbReference type="ARBA" id="ARBA00022989"/>
    </source>
</evidence>
<dbReference type="Pfam" id="PF01545">
    <property type="entry name" value="Cation_efflux"/>
    <property type="match status" value="1"/>
</dbReference>
<evidence type="ECO:0000256" key="1">
    <source>
        <dbReference type="ARBA" id="ARBA00001946"/>
    </source>
</evidence>
<evidence type="ECO:0000256" key="7">
    <source>
        <dbReference type="ARBA" id="ARBA00022527"/>
    </source>
</evidence>
<dbReference type="PANTHER" id="PTHR48012">
    <property type="entry name" value="STERILE20-LIKE KINASE, ISOFORM B-RELATED"/>
    <property type="match status" value="1"/>
</dbReference>
<protein>
    <recommendedName>
        <fullName evidence="5">non-specific serine/threonine protein kinase</fullName>
        <ecNumber evidence="5">2.7.11.1</ecNumber>
    </recommendedName>
</protein>
<evidence type="ECO:0000256" key="8">
    <source>
        <dbReference type="ARBA" id="ARBA00022679"/>
    </source>
</evidence>
<evidence type="ECO:0000256" key="22">
    <source>
        <dbReference type="SAM" id="Phobius"/>
    </source>
</evidence>
<dbReference type="GO" id="GO:0046872">
    <property type="term" value="F:metal ion binding"/>
    <property type="evidence" value="ECO:0007669"/>
    <property type="project" value="UniProtKB-KW"/>
</dbReference>
<dbReference type="InterPro" id="IPR011009">
    <property type="entry name" value="Kinase-like_dom_sf"/>
</dbReference>
<evidence type="ECO:0000256" key="4">
    <source>
        <dbReference type="ARBA" id="ARBA00008874"/>
    </source>
</evidence>
<dbReference type="InterPro" id="IPR050629">
    <property type="entry name" value="STE20/SPS1-PAK"/>
</dbReference>
<feature type="transmembrane region" description="Helical" evidence="22">
    <location>
        <begin position="70"/>
        <end position="92"/>
    </location>
</feature>
<keyword evidence="8" id="KW-0808">Transferase</keyword>
<feature type="binding site" evidence="19">
    <location>
        <position position="425"/>
    </location>
    <ligand>
        <name>ATP</name>
        <dbReference type="ChEBI" id="CHEBI:30616"/>
    </ligand>
</feature>
<gene>
    <name evidence="24" type="ORF">niasHT_002295</name>
</gene>
<dbReference type="Gene3D" id="1.10.12.70">
    <property type="match status" value="1"/>
</dbReference>
<keyword evidence="13 19" id="KW-0067">ATP-binding</keyword>
<dbReference type="Gene3D" id="1.10.510.10">
    <property type="entry name" value="Transferase(Phosphotransferase) domain 1"/>
    <property type="match status" value="1"/>
</dbReference>
<keyword evidence="15 22" id="KW-1133">Transmembrane helix</keyword>
<reference evidence="24 25" key="1">
    <citation type="submission" date="2024-10" db="EMBL/GenBank/DDBJ databases">
        <authorList>
            <person name="Kim D."/>
        </authorList>
    </citation>
    <scope>NUCLEOTIDE SEQUENCE [LARGE SCALE GENOMIC DNA]</scope>
    <source>
        <strain evidence="24">BH-2024</strain>
    </source>
</reference>
<name>A0ABD2LM45_9BILA</name>
<dbReference type="GO" id="GO:0005737">
    <property type="term" value="C:cytoplasm"/>
    <property type="evidence" value="ECO:0007669"/>
    <property type="project" value="UniProtKB-SubCell"/>
</dbReference>
<evidence type="ECO:0000256" key="10">
    <source>
        <dbReference type="ARBA" id="ARBA00022723"/>
    </source>
</evidence>
<dbReference type="InterPro" id="IPR048288">
    <property type="entry name" value="PDCD10_N"/>
</dbReference>
<keyword evidence="7" id="KW-0723">Serine/threonine-protein kinase</keyword>
<dbReference type="PROSITE" id="PS00107">
    <property type="entry name" value="PROTEIN_KINASE_ATP"/>
    <property type="match status" value="1"/>
</dbReference>
<keyword evidence="10" id="KW-0479">Metal-binding</keyword>
<feature type="region of interest" description="Disordered" evidence="21">
    <location>
        <begin position="371"/>
        <end position="392"/>
    </location>
</feature>
<feature type="transmembrane region" description="Helical" evidence="22">
    <location>
        <begin position="37"/>
        <end position="58"/>
    </location>
</feature>
<evidence type="ECO:0000313" key="25">
    <source>
        <dbReference type="Proteomes" id="UP001620626"/>
    </source>
</evidence>
<comment type="catalytic activity">
    <reaction evidence="18">
        <text>L-seryl-[protein] + ATP = O-phospho-L-seryl-[protein] + ADP + H(+)</text>
        <dbReference type="Rhea" id="RHEA:17989"/>
        <dbReference type="Rhea" id="RHEA-COMP:9863"/>
        <dbReference type="Rhea" id="RHEA-COMP:11604"/>
        <dbReference type="ChEBI" id="CHEBI:15378"/>
        <dbReference type="ChEBI" id="CHEBI:29999"/>
        <dbReference type="ChEBI" id="CHEBI:30616"/>
        <dbReference type="ChEBI" id="CHEBI:83421"/>
        <dbReference type="ChEBI" id="CHEBI:456216"/>
        <dbReference type="EC" id="2.7.11.1"/>
    </reaction>
</comment>
<evidence type="ECO:0000256" key="14">
    <source>
        <dbReference type="ARBA" id="ARBA00022842"/>
    </source>
</evidence>
<keyword evidence="12" id="KW-0418">Kinase</keyword>
<dbReference type="InterPro" id="IPR058533">
    <property type="entry name" value="Cation_efflux_TM"/>
</dbReference>
<evidence type="ECO:0000256" key="21">
    <source>
        <dbReference type="SAM" id="MobiDB-lite"/>
    </source>
</evidence>
<feature type="coiled-coil region" evidence="20">
    <location>
        <begin position="422"/>
        <end position="449"/>
    </location>
</feature>
<comment type="cofactor">
    <cofactor evidence="1">
        <name>Mg(2+)</name>
        <dbReference type="ChEBI" id="CHEBI:18420"/>
    </cofactor>
</comment>
<dbReference type="GO" id="GO:0004674">
    <property type="term" value="F:protein serine/threonine kinase activity"/>
    <property type="evidence" value="ECO:0007669"/>
    <property type="project" value="UniProtKB-KW"/>
</dbReference>
<dbReference type="Pfam" id="PF00069">
    <property type="entry name" value="Pkinase"/>
    <property type="match status" value="1"/>
</dbReference>
<feature type="domain" description="Protein kinase" evidence="23">
    <location>
        <begin position="396"/>
        <end position="647"/>
    </location>
</feature>
<dbReference type="EC" id="2.7.11.1" evidence="5"/>
<comment type="subcellular location">
    <subcellularLocation>
        <location evidence="3">Cytoplasm</location>
    </subcellularLocation>
    <subcellularLocation>
        <location evidence="2">Membrane</location>
        <topology evidence="2">Multi-pass membrane protein</topology>
    </subcellularLocation>
</comment>
<evidence type="ECO:0000256" key="3">
    <source>
        <dbReference type="ARBA" id="ARBA00004496"/>
    </source>
</evidence>
<dbReference type="Proteomes" id="UP001620626">
    <property type="component" value="Unassembled WGS sequence"/>
</dbReference>
<organism evidence="24 25">
    <name type="scientific">Heterodera trifolii</name>
    <dbReference type="NCBI Taxonomy" id="157864"/>
    <lineage>
        <taxon>Eukaryota</taxon>
        <taxon>Metazoa</taxon>
        <taxon>Ecdysozoa</taxon>
        <taxon>Nematoda</taxon>
        <taxon>Chromadorea</taxon>
        <taxon>Rhabditida</taxon>
        <taxon>Tylenchina</taxon>
        <taxon>Tylenchomorpha</taxon>
        <taxon>Tylenchoidea</taxon>
        <taxon>Heteroderidae</taxon>
        <taxon>Heteroderinae</taxon>
        <taxon>Heterodera</taxon>
    </lineage>
</organism>
<dbReference type="GO" id="GO:0016020">
    <property type="term" value="C:membrane"/>
    <property type="evidence" value="ECO:0007669"/>
    <property type="project" value="UniProtKB-SubCell"/>
</dbReference>
<dbReference type="SMART" id="SM00220">
    <property type="entry name" value="S_TKc"/>
    <property type="match status" value="1"/>
</dbReference>
<keyword evidence="6" id="KW-0963">Cytoplasm</keyword>
<keyword evidence="20" id="KW-0175">Coiled coil</keyword>
<comment type="caution">
    <text evidence="24">The sequence shown here is derived from an EMBL/GenBank/DDBJ whole genome shotgun (WGS) entry which is preliminary data.</text>
</comment>
<keyword evidence="16 22" id="KW-0472">Membrane</keyword>
<evidence type="ECO:0000256" key="6">
    <source>
        <dbReference type="ARBA" id="ARBA00022490"/>
    </source>
</evidence>
<evidence type="ECO:0000256" key="2">
    <source>
        <dbReference type="ARBA" id="ARBA00004141"/>
    </source>
</evidence>
<evidence type="ECO:0000256" key="5">
    <source>
        <dbReference type="ARBA" id="ARBA00012513"/>
    </source>
</evidence>
<evidence type="ECO:0000256" key="17">
    <source>
        <dbReference type="ARBA" id="ARBA00047899"/>
    </source>
</evidence>
<keyword evidence="25" id="KW-1185">Reference proteome</keyword>
<dbReference type="EMBL" id="JBICBT010000361">
    <property type="protein sequence ID" value="KAL3116171.1"/>
    <property type="molecule type" value="Genomic_DNA"/>
</dbReference>
<evidence type="ECO:0000259" key="23">
    <source>
        <dbReference type="PROSITE" id="PS50011"/>
    </source>
</evidence>
<accession>A0ABD2LM45</accession>
<dbReference type="Gene3D" id="3.30.200.20">
    <property type="entry name" value="Phosphorylase Kinase, domain 1"/>
    <property type="match status" value="1"/>
</dbReference>
<comment type="catalytic activity">
    <reaction evidence="17">
        <text>L-threonyl-[protein] + ATP = O-phospho-L-threonyl-[protein] + ADP + H(+)</text>
        <dbReference type="Rhea" id="RHEA:46608"/>
        <dbReference type="Rhea" id="RHEA-COMP:11060"/>
        <dbReference type="Rhea" id="RHEA-COMP:11605"/>
        <dbReference type="ChEBI" id="CHEBI:15378"/>
        <dbReference type="ChEBI" id="CHEBI:30013"/>
        <dbReference type="ChEBI" id="CHEBI:30616"/>
        <dbReference type="ChEBI" id="CHEBI:61977"/>
        <dbReference type="ChEBI" id="CHEBI:456216"/>
        <dbReference type="EC" id="2.7.11.1"/>
    </reaction>
</comment>
<keyword evidence="11 19" id="KW-0547">Nucleotide-binding</keyword>
<feature type="compositionally biased region" description="Low complexity" evidence="21">
    <location>
        <begin position="788"/>
        <end position="799"/>
    </location>
</feature>
<keyword evidence="14" id="KW-0460">Magnesium</keyword>
<comment type="similarity">
    <text evidence="4">Belongs to the protein kinase superfamily. STE Ser/Thr protein kinase family. STE20 subfamily.</text>
</comment>
<dbReference type="SUPFAM" id="SSF161111">
    <property type="entry name" value="Cation efflux protein transmembrane domain-like"/>
    <property type="match status" value="1"/>
</dbReference>
<evidence type="ECO:0000256" key="12">
    <source>
        <dbReference type="ARBA" id="ARBA00022777"/>
    </source>
</evidence>
<evidence type="ECO:0000313" key="24">
    <source>
        <dbReference type="EMBL" id="KAL3116171.1"/>
    </source>
</evidence>
<feature type="compositionally biased region" description="Basic residues" evidence="21">
    <location>
        <begin position="379"/>
        <end position="389"/>
    </location>
</feature>
<dbReference type="Pfam" id="PF20929">
    <property type="entry name" value="PDCD10_N"/>
    <property type="match status" value="1"/>
</dbReference>
<dbReference type="InterPro" id="IPR046409">
    <property type="entry name" value="PDC10_dimerisation_sf"/>
</dbReference>
<dbReference type="InterPro" id="IPR027469">
    <property type="entry name" value="Cation_efflux_TMD_sf"/>
</dbReference>
<feature type="transmembrane region" description="Helical" evidence="22">
    <location>
        <begin position="194"/>
        <end position="213"/>
    </location>
</feature>
<proteinExistence type="inferred from homology"/>
<evidence type="ECO:0000256" key="16">
    <source>
        <dbReference type="ARBA" id="ARBA00023136"/>
    </source>
</evidence>